<gene>
    <name evidence="2" type="ORF">GA0061105_12724</name>
    <name evidence="1" type="ORF">GGD53_005946</name>
</gene>
<evidence type="ECO:0000313" key="2">
    <source>
        <dbReference type="EMBL" id="SCB61933.1"/>
    </source>
</evidence>
<evidence type="ECO:0000313" key="3">
    <source>
        <dbReference type="Proteomes" id="UP000198723"/>
    </source>
</evidence>
<protein>
    <submittedName>
        <fullName evidence="2">Uncharacterized protein</fullName>
    </submittedName>
</protein>
<keyword evidence="4" id="KW-1185">Reference proteome</keyword>
<sequence>MSVLVMIRHDESLGNERFNRPPQRSESVMYAIKIARTPSGLEL</sequence>
<reference evidence="2 3" key="1">
    <citation type="submission" date="2016-08" db="EMBL/GenBank/DDBJ databases">
        <authorList>
            <person name="Seilhamer J.J."/>
        </authorList>
    </citation>
    <scope>NUCLEOTIDE SEQUENCE [LARGE SCALE GENOMIC DNA]</scope>
    <source>
        <strain evidence="2 3">HBR26</strain>
    </source>
</reference>
<reference evidence="1 4" key="2">
    <citation type="submission" date="2020-08" db="EMBL/GenBank/DDBJ databases">
        <title>Genomic Encyclopedia of Type Strains, Phase IV (KMG-V): Genome sequencing to study the core and pangenomes of soil and plant-associated prokaryotes.</title>
        <authorList>
            <person name="Whitman W."/>
        </authorList>
    </citation>
    <scope>NUCLEOTIDE SEQUENCE [LARGE SCALE GENOMIC DNA]</scope>
    <source>
        <strain evidence="1 4">SEMIA 4074</strain>
    </source>
</reference>
<proteinExistence type="predicted"/>
<evidence type="ECO:0000313" key="1">
    <source>
        <dbReference type="EMBL" id="MBB4195747.1"/>
    </source>
</evidence>
<dbReference type="Proteomes" id="UP000198723">
    <property type="component" value="Unassembled WGS sequence"/>
</dbReference>
<dbReference type="AlphaFoldDB" id="A0A1C3YBW1"/>
<dbReference type="EMBL" id="JACIFV010000037">
    <property type="protein sequence ID" value="MBB4195747.1"/>
    <property type="molecule type" value="Genomic_DNA"/>
</dbReference>
<dbReference type="Proteomes" id="UP000524492">
    <property type="component" value="Unassembled WGS sequence"/>
</dbReference>
<name>A0A1C3YBW1_9HYPH</name>
<organism evidence="2 3">
    <name type="scientific">Rhizobium aethiopicum</name>
    <dbReference type="NCBI Taxonomy" id="1138170"/>
    <lineage>
        <taxon>Bacteria</taxon>
        <taxon>Pseudomonadati</taxon>
        <taxon>Pseudomonadota</taxon>
        <taxon>Alphaproteobacteria</taxon>
        <taxon>Hyphomicrobiales</taxon>
        <taxon>Rhizobiaceae</taxon>
        <taxon>Rhizobium/Agrobacterium group</taxon>
        <taxon>Rhizobium</taxon>
    </lineage>
</organism>
<accession>A0A1C3YBW1</accession>
<evidence type="ECO:0000313" key="4">
    <source>
        <dbReference type="Proteomes" id="UP000524492"/>
    </source>
</evidence>
<dbReference type="EMBL" id="FMAJ01000027">
    <property type="protein sequence ID" value="SCB61933.1"/>
    <property type="molecule type" value="Genomic_DNA"/>
</dbReference>